<comment type="caution">
    <text evidence="2">The sequence shown here is derived from an EMBL/GenBank/DDBJ whole genome shotgun (WGS) entry which is preliminary data.</text>
</comment>
<evidence type="ECO:0000313" key="2">
    <source>
        <dbReference type="EMBL" id="KAK3238193.1"/>
    </source>
</evidence>
<name>A0AAE0ERG4_9CHLO</name>
<protein>
    <submittedName>
        <fullName evidence="2">Uncharacterized protein</fullName>
    </submittedName>
</protein>
<proteinExistence type="predicted"/>
<feature type="compositionally biased region" description="Polar residues" evidence="1">
    <location>
        <begin position="27"/>
        <end position="38"/>
    </location>
</feature>
<reference evidence="2 3" key="1">
    <citation type="journal article" date="2015" name="Genome Biol. Evol.">
        <title>Comparative Genomics of a Bacterivorous Green Alga Reveals Evolutionary Causalities and Consequences of Phago-Mixotrophic Mode of Nutrition.</title>
        <authorList>
            <person name="Burns J.A."/>
            <person name="Paasch A."/>
            <person name="Narechania A."/>
            <person name="Kim E."/>
        </authorList>
    </citation>
    <scope>NUCLEOTIDE SEQUENCE [LARGE SCALE GENOMIC DNA]</scope>
    <source>
        <strain evidence="2 3">PLY_AMNH</strain>
    </source>
</reference>
<keyword evidence="3" id="KW-1185">Reference proteome</keyword>
<sequence length="139" mass="14300">MTWGVWAASAYDLAVQRCERYAENDTESLSTDKGQYKTSAPKGAEQQRGGGAGASCTAEGAQSSSLRGGKAGAGLQLEGAEQQLEEEGKAGASCTAEGAEQQLEGGKAGAVAQPRRRAGSLREVGGRRESHSRGRRAAA</sequence>
<accession>A0AAE0ERG4</accession>
<feature type="compositionally biased region" description="Low complexity" evidence="1">
    <location>
        <begin position="73"/>
        <end position="82"/>
    </location>
</feature>
<feature type="region of interest" description="Disordered" evidence="1">
    <location>
        <begin position="22"/>
        <end position="139"/>
    </location>
</feature>
<evidence type="ECO:0000256" key="1">
    <source>
        <dbReference type="SAM" id="MobiDB-lite"/>
    </source>
</evidence>
<dbReference type="Proteomes" id="UP001190700">
    <property type="component" value="Unassembled WGS sequence"/>
</dbReference>
<dbReference type="AlphaFoldDB" id="A0AAE0ERG4"/>
<organism evidence="2 3">
    <name type="scientific">Cymbomonas tetramitiformis</name>
    <dbReference type="NCBI Taxonomy" id="36881"/>
    <lineage>
        <taxon>Eukaryota</taxon>
        <taxon>Viridiplantae</taxon>
        <taxon>Chlorophyta</taxon>
        <taxon>Pyramimonadophyceae</taxon>
        <taxon>Pyramimonadales</taxon>
        <taxon>Pyramimonadaceae</taxon>
        <taxon>Cymbomonas</taxon>
    </lineage>
</organism>
<evidence type="ECO:0000313" key="3">
    <source>
        <dbReference type="Proteomes" id="UP001190700"/>
    </source>
</evidence>
<dbReference type="EMBL" id="LGRX02034306">
    <property type="protein sequence ID" value="KAK3238193.1"/>
    <property type="molecule type" value="Genomic_DNA"/>
</dbReference>
<gene>
    <name evidence="2" type="ORF">CYMTET_51779</name>
</gene>